<evidence type="ECO:0000256" key="3">
    <source>
        <dbReference type="PIRSR" id="PIRSR602081-1"/>
    </source>
</evidence>
<keyword evidence="2 3" id="KW-0274">FAD</keyword>
<dbReference type="GO" id="GO:0043153">
    <property type="term" value="P:entrainment of circadian clock by photoperiod"/>
    <property type="evidence" value="ECO:0007669"/>
    <property type="project" value="TreeGrafter"/>
</dbReference>
<dbReference type="InterPro" id="IPR002081">
    <property type="entry name" value="Cryptochrome/DNA_photolyase_1"/>
</dbReference>
<keyword evidence="6" id="KW-1185">Reference proteome</keyword>
<dbReference type="InterPro" id="IPR005101">
    <property type="entry name" value="Cryptochr/Photolyase_FAD-bd"/>
</dbReference>
<keyword evidence="1 3" id="KW-0285">Flavoprotein</keyword>
<dbReference type="Proteomes" id="UP000501726">
    <property type="component" value="Chromosome"/>
</dbReference>
<feature type="binding site" evidence="3">
    <location>
        <begin position="106"/>
        <end position="113"/>
    </location>
    <ligand>
        <name>FAD</name>
        <dbReference type="ChEBI" id="CHEBI:57692"/>
    </ligand>
</feature>
<feature type="binding site" evidence="3">
    <location>
        <begin position="71"/>
        <end position="74"/>
    </location>
    <ligand>
        <name>FAD</name>
        <dbReference type="ChEBI" id="CHEBI:57692"/>
    </ligand>
</feature>
<dbReference type="SUPFAM" id="SSF48173">
    <property type="entry name" value="Cryptochrome/photolyase FAD-binding domain"/>
    <property type="match status" value="1"/>
</dbReference>
<evidence type="ECO:0000259" key="4">
    <source>
        <dbReference type="Pfam" id="PF03441"/>
    </source>
</evidence>
<dbReference type="InterPro" id="IPR036134">
    <property type="entry name" value="Crypto/Photolyase_FAD-like_sf"/>
</dbReference>
<organism evidence="5 6">
    <name type="scientific">Thiosulfatimonas sediminis</name>
    <dbReference type="NCBI Taxonomy" id="2675054"/>
    <lineage>
        <taxon>Bacteria</taxon>
        <taxon>Pseudomonadati</taxon>
        <taxon>Pseudomonadota</taxon>
        <taxon>Gammaproteobacteria</taxon>
        <taxon>Thiotrichales</taxon>
        <taxon>Piscirickettsiaceae</taxon>
        <taxon>Thiosulfatimonas</taxon>
    </lineage>
</organism>
<reference evidence="6" key="1">
    <citation type="submission" date="2019-11" db="EMBL/GenBank/DDBJ databases">
        <title>Isolation and characterization of two novel species in the genus Thiomicrorhabdus.</title>
        <authorList>
            <person name="Mochizuki J."/>
            <person name="Kojima H."/>
            <person name="Fukui M."/>
        </authorList>
    </citation>
    <scope>NUCLEOTIDE SEQUENCE [LARGE SCALE GENOMIC DNA]</scope>
    <source>
        <strain evidence="6">aks77</strain>
    </source>
</reference>
<evidence type="ECO:0000313" key="6">
    <source>
        <dbReference type="Proteomes" id="UP000501726"/>
    </source>
</evidence>
<dbReference type="GO" id="GO:0003904">
    <property type="term" value="F:deoxyribodipyrimidine photo-lyase activity"/>
    <property type="evidence" value="ECO:0007669"/>
    <property type="project" value="TreeGrafter"/>
</dbReference>
<dbReference type="GO" id="GO:0003677">
    <property type="term" value="F:DNA binding"/>
    <property type="evidence" value="ECO:0007669"/>
    <property type="project" value="TreeGrafter"/>
</dbReference>
<sequence length="272" mass="31616">MVKIGLHEFAERKHLIQYVHQLSFENEKSESIDGVQIDTPLGGWSVAQSLLAQIDPAQYSQDRNYFDGHVTHLSPYIRHGLLAPRELQERLQRDYAATDSVRLLQQLTWRDYFHRYLEANPQAAWQDVEPYKTGYAASDYLTVLPQDIMTGQTGVRVIDQMIVQLLEQGWLHNHARLYLAAYIVHWRKVSWQAGARWFLQHLLDGDLASNNLSWQWVASTFSAKPYFFNLANLQQFSRGCLEAEDPTNAIFDQSYDELRAFLFPLAAKEIWQ</sequence>
<proteinExistence type="predicted"/>
<feature type="binding site" evidence="3">
    <location>
        <position position="59"/>
    </location>
    <ligand>
        <name>FAD</name>
        <dbReference type="ChEBI" id="CHEBI:57692"/>
    </ligand>
</feature>
<evidence type="ECO:0000256" key="1">
    <source>
        <dbReference type="ARBA" id="ARBA00022630"/>
    </source>
</evidence>
<accession>A0A6F8PSX8</accession>
<comment type="cofactor">
    <cofactor evidence="3">
        <name>FAD</name>
        <dbReference type="ChEBI" id="CHEBI:57692"/>
    </cofactor>
    <text evidence="3">Binds 1 FAD per subunit.</text>
</comment>
<dbReference type="PANTHER" id="PTHR11455">
    <property type="entry name" value="CRYPTOCHROME"/>
    <property type="match status" value="1"/>
</dbReference>
<evidence type="ECO:0000313" key="5">
    <source>
        <dbReference type="EMBL" id="BBP45231.1"/>
    </source>
</evidence>
<dbReference type="PANTHER" id="PTHR11455:SF18">
    <property type="entry name" value="SI:CH1073-390K14.1"/>
    <property type="match status" value="1"/>
</dbReference>
<dbReference type="Pfam" id="PF03441">
    <property type="entry name" value="FAD_binding_7"/>
    <property type="match status" value="1"/>
</dbReference>
<keyword evidence="5" id="KW-0456">Lyase</keyword>
<dbReference type="Gene3D" id="1.25.40.80">
    <property type="match status" value="1"/>
</dbReference>
<dbReference type="EMBL" id="AP021889">
    <property type="protein sequence ID" value="BBP45231.1"/>
    <property type="molecule type" value="Genomic_DNA"/>
</dbReference>
<dbReference type="RefSeq" id="WP_173270741.1">
    <property type="nucleotide sequence ID" value="NZ_AP021889.1"/>
</dbReference>
<dbReference type="AlphaFoldDB" id="A0A6F8PSX8"/>
<dbReference type="GO" id="GO:0032922">
    <property type="term" value="P:circadian regulation of gene expression"/>
    <property type="evidence" value="ECO:0007669"/>
    <property type="project" value="TreeGrafter"/>
</dbReference>
<evidence type="ECO:0000256" key="2">
    <source>
        <dbReference type="ARBA" id="ARBA00022827"/>
    </source>
</evidence>
<dbReference type="GO" id="GO:0071949">
    <property type="term" value="F:FAD binding"/>
    <property type="evidence" value="ECO:0007669"/>
    <property type="project" value="TreeGrafter"/>
</dbReference>
<dbReference type="Gene3D" id="1.10.579.10">
    <property type="entry name" value="DNA Cyclobutane Dipyrimidine Photolyase, subunit A, domain 3"/>
    <property type="match status" value="1"/>
</dbReference>
<dbReference type="KEGG" id="tse:THMIRHAS_06040"/>
<gene>
    <name evidence="5" type="ORF">THMIRHAS_06040</name>
</gene>
<dbReference type="GO" id="GO:0005737">
    <property type="term" value="C:cytoplasm"/>
    <property type="evidence" value="ECO:0007669"/>
    <property type="project" value="TreeGrafter"/>
</dbReference>
<protein>
    <submittedName>
        <fullName evidence="5">Deoxyribodipyrimidine photo-lyase</fullName>
    </submittedName>
</protein>
<name>A0A6F8PSX8_9GAMM</name>
<feature type="domain" description="Cryptochrome/DNA photolyase FAD-binding" evidence="4">
    <location>
        <begin position="104"/>
        <end position="235"/>
    </location>
</feature>
<feature type="binding site" evidence="3">
    <location>
        <begin position="204"/>
        <end position="206"/>
    </location>
    <ligand>
        <name>FAD</name>
        <dbReference type="ChEBI" id="CHEBI:57692"/>
    </ligand>
</feature>